<evidence type="ECO:0000259" key="2">
    <source>
        <dbReference type="Pfam" id="PF14534"/>
    </source>
</evidence>
<protein>
    <submittedName>
        <fullName evidence="3">DUF4440 domain-containing protein</fullName>
    </submittedName>
</protein>
<feature type="signal peptide" evidence="1">
    <location>
        <begin position="1"/>
        <end position="20"/>
    </location>
</feature>
<gene>
    <name evidence="3" type="ORF">C0V82_03765</name>
</gene>
<dbReference type="KEGG" id="ncb:C0V82_03765"/>
<proteinExistence type="predicted"/>
<evidence type="ECO:0000313" key="3">
    <source>
        <dbReference type="EMBL" id="AUN29448.1"/>
    </source>
</evidence>
<dbReference type="SUPFAM" id="SSF54427">
    <property type="entry name" value="NTF2-like"/>
    <property type="match status" value="1"/>
</dbReference>
<feature type="domain" description="DUF4440" evidence="2">
    <location>
        <begin position="35"/>
        <end position="154"/>
    </location>
</feature>
<dbReference type="Proteomes" id="UP000234752">
    <property type="component" value="Chromosome eg_1"/>
</dbReference>
<dbReference type="RefSeq" id="WP_102111178.1">
    <property type="nucleotide sequence ID" value="NZ_CP025611.1"/>
</dbReference>
<dbReference type="Gene3D" id="3.10.450.50">
    <property type="match status" value="1"/>
</dbReference>
<evidence type="ECO:0000313" key="4">
    <source>
        <dbReference type="Proteomes" id="UP000234752"/>
    </source>
</evidence>
<accession>A0A2K9N8I4</accession>
<dbReference type="Pfam" id="PF14534">
    <property type="entry name" value="DUF4440"/>
    <property type="match status" value="1"/>
</dbReference>
<sequence>MRKPLILVALLSALTATAQAATLPEGPALRAAIEKADAEFFALFFEGCDPARVATMLTPDFEMYHDKGGEVARAAAPFVAEYKKGCEEKKKPDAWRSRRELVPGTMTLHPIAGVGVIEQGDHVFYERKGDGPEKLVGKARFTQLWRLEADGWKLSRVFSYDHEAVK</sequence>
<keyword evidence="4" id="KW-1185">Reference proteome</keyword>
<dbReference type="OrthoDB" id="119951at2"/>
<dbReference type="InterPro" id="IPR027843">
    <property type="entry name" value="DUF4440"/>
</dbReference>
<evidence type="ECO:0000256" key="1">
    <source>
        <dbReference type="SAM" id="SignalP"/>
    </source>
</evidence>
<keyword evidence="1" id="KW-0732">Signal</keyword>
<organism evidence="3 4">
    <name type="scientific">Niveispirillum cyanobacteriorum</name>
    <dbReference type="NCBI Taxonomy" id="1612173"/>
    <lineage>
        <taxon>Bacteria</taxon>
        <taxon>Pseudomonadati</taxon>
        <taxon>Pseudomonadota</taxon>
        <taxon>Alphaproteobacteria</taxon>
        <taxon>Rhodospirillales</taxon>
        <taxon>Azospirillaceae</taxon>
        <taxon>Niveispirillum</taxon>
    </lineage>
</organism>
<dbReference type="EMBL" id="CP025611">
    <property type="protein sequence ID" value="AUN29448.1"/>
    <property type="molecule type" value="Genomic_DNA"/>
</dbReference>
<feature type="chain" id="PRO_5014629680" evidence="1">
    <location>
        <begin position="21"/>
        <end position="166"/>
    </location>
</feature>
<dbReference type="InterPro" id="IPR032710">
    <property type="entry name" value="NTF2-like_dom_sf"/>
</dbReference>
<name>A0A2K9N8I4_9PROT</name>
<dbReference type="AlphaFoldDB" id="A0A2K9N8I4"/>
<reference evidence="3 4" key="1">
    <citation type="submission" date="2017-12" db="EMBL/GenBank/DDBJ databases">
        <title>Genomes of bacteria within cyanobacterial aggregates.</title>
        <authorList>
            <person name="Cai H."/>
        </authorList>
    </citation>
    <scope>NUCLEOTIDE SEQUENCE [LARGE SCALE GENOMIC DNA]</scope>
    <source>
        <strain evidence="3 4">TH16</strain>
    </source>
</reference>